<comment type="caution">
    <text evidence="1">The sequence shown here is derived from an EMBL/GenBank/DDBJ whole genome shotgun (WGS) entry which is preliminary data.</text>
</comment>
<accession>C4GHC7</accession>
<dbReference type="EMBL" id="ACJW02000002">
    <property type="protein sequence ID" value="EEP68365.1"/>
    <property type="molecule type" value="Genomic_DNA"/>
</dbReference>
<name>C4GHC7_9NEIS</name>
<evidence type="ECO:0000313" key="2">
    <source>
        <dbReference type="Proteomes" id="UP000003009"/>
    </source>
</evidence>
<dbReference type="Proteomes" id="UP000003009">
    <property type="component" value="Unassembled WGS sequence"/>
</dbReference>
<sequence>MGGGSGCLNIARLRQPENGWNGVWRLFGDALLSFYLRFQAVLPRHQEAA</sequence>
<protein>
    <submittedName>
        <fullName evidence="1">Uncharacterized protein</fullName>
    </submittedName>
</protein>
<gene>
    <name evidence="1" type="ORF">GCWU000324_00259</name>
</gene>
<dbReference type="AlphaFoldDB" id="C4GHC7"/>
<dbReference type="HOGENOM" id="CLU_3136663_0_0_4"/>
<organism evidence="1 2">
    <name type="scientific">Kingella oralis ATCC 51147</name>
    <dbReference type="NCBI Taxonomy" id="629741"/>
    <lineage>
        <taxon>Bacteria</taxon>
        <taxon>Pseudomonadati</taxon>
        <taxon>Pseudomonadota</taxon>
        <taxon>Betaproteobacteria</taxon>
        <taxon>Neisseriales</taxon>
        <taxon>Neisseriaceae</taxon>
        <taxon>Kingella</taxon>
    </lineage>
</organism>
<proteinExistence type="predicted"/>
<keyword evidence="2" id="KW-1185">Reference proteome</keyword>
<dbReference type="STRING" id="629741.GCWU000324_00259"/>
<reference evidence="1" key="1">
    <citation type="submission" date="2009-04" db="EMBL/GenBank/DDBJ databases">
        <authorList>
            <person name="Weinstock G."/>
            <person name="Sodergren E."/>
            <person name="Clifton S."/>
            <person name="Fulton L."/>
            <person name="Fulton B."/>
            <person name="Courtney L."/>
            <person name="Fronick C."/>
            <person name="Harrison M."/>
            <person name="Strong C."/>
            <person name="Farmer C."/>
            <person name="Delahaunty K."/>
            <person name="Markovic C."/>
            <person name="Hall O."/>
            <person name="Minx P."/>
            <person name="Tomlinson C."/>
            <person name="Mitreva M."/>
            <person name="Nelson J."/>
            <person name="Hou S."/>
            <person name="Wollam A."/>
            <person name="Pepin K.H."/>
            <person name="Johnson M."/>
            <person name="Bhonagiri V."/>
            <person name="Nash W.E."/>
            <person name="Warren W."/>
            <person name="Chinwalla A."/>
            <person name="Mardis E.R."/>
            <person name="Wilson R.K."/>
        </authorList>
    </citation>
    <scope>NUCLEOTIDE SEQUENCE [LARGE SCALE GENOMIC DNA]</scope>
    <source>
        <strain evidence="1">ATCC 51147</strain>
    </source>
</reference>
<evidence type="ECO:0000313" key="1">
    <source>
        <dbReference type="EMBL" id="EEP68365.1"/>
    </source>
</evidence>